<evidence type="ECO:0000256" key="1">
    <source>
        <dbReference type="ARBA" id="ARBA00022884"/>
    </source>
</evidence>
<organism evidence="5 6">
    <name type="scientific">Sediminivirga luteola</name>
    <dbReference type="NCBI Taxonomy" id="1774748"/>
    <lineage>
        <taxon>Bacteria</taxon>
        <taxon>Bacillati</taxon>
        <taxon>Actinomycetota</taxon>
        <taxon>Actinomycetes</taxon>
        <taxon>Micrococcales</taxon>
        <taxon>Brevibacteriaceae</taxon>
        <taxon>Sediminivirga</taxon>
    </lineage>
</organism>
<dbReference type="SUPFAM" id="SSF55174">
    <property type="entry name" value="Alpha-L RNA-binding motif"/>
    <property type="match status" value="1"/>
</dbReference>
<dbReference type="EMBL" id="BMFY01000015">
    <property type="protein sequence ID" value="GGA24266.1"/>
    <property type="molecule type" value="Genomic_DNA"/>
</dbReference>
<reference evidence="5" key="2">
    <citation type="submission" date="2020-09" db="EMBL/GenBank/DDBJ databases">
        <authorList>
            <person name="Sun Q."/>
            <person name="Zhou Y."/>
        </authorList>
    </citation>
    <scope>NUCLEOTIDE SEQUENCE</scope>
    <source>
        <strain evidence="5">CGMCC 1.12785</strain>
    </source>
</reference>
<feature type="domain" description="RNA-binding S4" evidence="4">
    <location>
        <begin position="1"/>
        <end position="65"/>
    </location>
</feature>
<evidence type="ECO:0000313" key="6">
    <source>
        <dbReference type="Proteomes" id="UP000616114"/>
    </source>
</evidence>
<dbReference type="Proteomes" id="UP000616114">
    <property type="component" value="Unassembled WGS sequence"/>
</dbReference>
<dbReference type="SUPFAM" id="SSF53335">
    <property type="entry name" value="S-adenosyl-L-methionine-dependent methyltransferases"/>
    <property type="match status" value="1"/>
</dbReference>
<evidence type="ECO:0000259" key="4">
    <source>
        <dbReference type="SMART" id="SM00363"/>
    </source>
</evidence>
<dbReference type="InterPro" id="IPR002942">
    <property type="entry name" value="S4_RNA-bd"/>
</dbReference>
<accession>A0A8J2XLN0</accession>
<evidence type="ECO:0000256" key="3">
    <source>
        <dbReference type="PROSITE-ProRule" id="PRU00182"/>
    </source>
</evidence>
<dbReference type="InterPro" id="IPR002877">
    <property type="entry name" value="RNA_MeTrfase_FtsJ_dom"/>
</dbReference>
<dbReference type="AlphaFoldDB" id="A0A8J2XLN0"/>
<dbReference type="PANTHER" id="PTHR32319">
    <property type="entry name" value="BACTERIAL HEMOLYSIN-LIKE PROTEIN"/>
    <property type="match status" value="1"/>
</dbReference>
<sequence>MRLDRALVDRRLAESRTRAARLIADGQVKVDGVTVTKTAHPVGTGSRIELSATDRYVARSAHKLAGALRDMGLFSRIAGRRCLDAGASTGGFTQVLLEHGAARVEAVDVGHGQLHPRIAARPEVSNREGTTVRGLAPEDIGGPVDLTVADLSFISLELVLPSLAACTRPGGWLLLMVKPQFELQRADLDSHGVVTDPGARARALTRVLHAAAGSGLQVSGAAASRLPGPSGNLEYFLFCDRVEEDRDPDPRVRSFIGQIAAGHGAPAVVEPVRPAAAPRSEEGT</sequence>
<dbReference type="InterPro" id="IPR029063">
    <property type="entry name" value="SAM-dependent_MTases_sf"/>
</dbReference>
<comment type="similarity">
    <text evidence="2">Belongs to the TlyA family.</text>
</comment>
<dbReference type="PROSITE" id="PS50889">
    <property type="entry name" value="S4"/>
    <property type="match status" value="1"/>
</dbReference>
<proteinExistence type="inferred from homology"/>
<evidence type="ECO:0000256" key="2">
    <source>
        <dbReference type="ARBA" id="ARBA00029460"/>
    </source>
</evidence>
<dbReference type="GO" id="GO:0032259">
    <property type="term" value="P:methylation"/>
    <property type="evidence" value="ECO:0007669"/>
    <property type="project" value="InterPro"/>
</dbReference>
<dbReference type="GO" id="GO:0008168">
    <property type="term" value="F:methyltransferase activity"/>
    <property type="evidence" value="ECO:0007669"/>
    <property type="project" value="InterPro"/>
</dbReference>
<dbReference type="Gene3D" id="3.40.50.150">
    <property type="entry name" value="Vaccinia Virus protein VP39"/>
    <property type="match status" value="1"/>
</dbReference>
<dbReference type="Gene3D" id="3.10.290.10">
    <property type="entry name" value="RNA-binding S4 domain"/>
    <property type="match status" value="1"/>
</dbReference>
<dbReference type="GO" id="GO:0003723">
    <property type="term" value="F:RNA binding"/>
    <property type="evidence" value="ECO:0007669"/>
    <property type="project" value="UniProtKB-KW"/>
</dbReference>
<dbReference type="Pfam" id="PF01479">
    <property type="entry name" value="S4"/>
    <property type="match status" value="1"/>
</dbReference>
<dbReference type="Pfam" id="PF01728">
    <property type="entry name" value="FtsJ"/>
    <property type="match status" value="1"/>
</dbReference>
<comment type="caution">
    <text evidence="5">The sequence shown here is derived from an EMBL/GenBank/DDBJ whole genome shotgun (WGS) entry which is preliminary data.</text>
</comment>
<protein>
    <submittedName>
        <fullName evidence="5">16S/23S rRNA (Cytidine-2'-O)-methyltransferase</fullName>
    </submittedName>
</protein>
<dbReference type="InterPro" id="IPR036986">
    <property type="entry name" value="S4_RNA-bd_sf"/>
</dbReference>
<name>A0A8J2XLN0_9MICO</name>
<gene>
    <name evidence="5" type="ORF">GCM10011333_29090</name>
</gene>
<dbReference type="PIRSF" id="PIRSF005578">
    <property type="entry name" value="TlyA"/>
    <property type="match status" value="1"/>
</dbReference>
<dbReference type="InterPro" id="IPR047048">
    <property type="entry name" value="TlyA"/>
</dbReference>
<dbReference type="SMART" id="SM00363">
    <property type="entry name" value="S4"/>
    <property type="match status" value="1"/>
</dbReference>
<reference evidence="5" key="1">
    <citation type="journal article" date="2014" name="Int. J. Syst. Evol. Microbiol.">
        <title>Complete genome sequence of Corynebacterium casei LMG S-19264T (=DSM 44701T), isolated from a smear-ripened cheese.</title>
        <authorList>
            <consortium name="US DOE Joint Genome Institute (JGI-PGF)"/>
            <person name="Walter F."/>
            <person name="Albersmeier A."/>
            <person name="Kalinowski J."/>
            <person name="Ruckert C."/>
        </authorList>
    </citation>
    <scope>NUCLEOTIDE SEQUENCE</scope>
    <source>
        <strain evidence="5">CGMCC 1.12785</strain>
    </source>
</reference>
<evidence type="ECO:0000313" key="5">
    <source>
        <dbReference type="EMBL" id="GGA24266.1"/>
    </source>
</evidence>
<keyword evidence="1 3" id="KW-0694">RNA-binding</keyword>
<dbReference type="PANTHER" id="PTHR32319:SF0">
    <property type="entry name" value="BACTERIAL HEMOLYSIN-LIKE PROTEIN"/>
    <property type="match status" value="1"/>
</dbReference>
<dbReference type="InterPro" id="IPR004538">
    <property type="entry name" value="Hemolysin_A/TlyA"/>
</dbReference>
<keyword evidence="6" id="KW-1185">Reference proteome</keyword>
<dbReference type="CDD" id="cd00165">
    <property type="entry name" value="S4"/>
    <property type="match status" value="1"/>
</dbReference>
<dbReference type="CDD" id="cd02440">
    <property type="entry name" value="AdoMet_MTases"/>
    <property type="match status" value="1"/>
</dbReference>